<dbReference type="Gene3D" id="3.30.870.10">
    <property type="entry name" value="Endonuclease Chain A"/>
    <property type="match status" value="1"/>
</dbReference>
<proteinExistence type="predicted"/>
<name>A0A7W5Z6G9_9HYPH</name>
<evidence type="ECO:0008006" key="4">
    <source>
        <dbReference type="Google" id="ProtNLM"/>
    </source>
</evidence>
<evidence type="ECO:0000313" key="3">
    <source>
        <dbReference type="Proteomes" id="UP000537592"/>
    </source>
</evidence>
<keyword evidence="3" id="KW-1185">Reference proteome</keyword>
<dbReference type="RefSeq" id="WP_183753686.1">
    <property type="nucleotide sequence ID" value="NZ_JACICC010000007.1"/>
</dbReference>
<organism evidence="2 3">
    <name type="scientific">Pseudochelatococcus contaminans</name>
    <dbReference type="NCBI Taxonomy" id="1538103"/>
    <lineage>
        <taxon>Bacteria</taxon>
        <taxon>Pseudomonadati</taxon>
        <taxon>Pseudomonadota</taxon>
        <taxon>Alphaproteobacteria</taxon>
        <taxon>Hyphomicrobiales</taxon>
        <taxon>Chelatococcaceae</taxon>
        <taxon>Pseudochelatococcus</taxon>
    </lineage>
</organism>
<sequence>MTPEETARYHADRPGFDLLDFAEVGLPVYKVYIVASLLLHTPLPPIYEFVLRCVRLELDTPSQISACLGIPARMVEEVLRSLHAAEELTLLPRPQSDELCFALTRRGKRTVESLEQILPEQQTLPIYFDGLTRKPIAPPTTQLLAGRRAADLGLKEIPALPAMRIEVEDIDVTAAARLFRSERTSEPRRDLLSIKSIDRRLRLHLPATALVYRSKGGDEIELLFADQTKLLDEHTQAFALAEGPKKTRLLAELSKSELLGANSFARRVAKLERRSTPEQPQSGRRRLSLPGTILSEPPADTLTVLGPLDHAPLLREAIATARETLIIICPWITTQVIDAPMLNAIEAMLKVPVTFYLGYGFDDDSKSVKTVPPSLAELATRYPNFQLLRIGDTHEKVLIKDMDFAVLTSFNWLSFRGDPNRPLRRERGVKITDPTFVENEFKSMVARFVLKPPKPSRSVRTRSKQ</sequence>
<dbReference type="AlphaFoldDB" id="A0A7W5Z6G9"/>
<feature type="region of interest" description="Disordered" evidence="1">
    <location>
        <begin position="271"/>
        <end position="290"/>
    </location>
</feature>
<protein>
    <recommendedName>
        <fullName evidence="4">Phospholipase D-like domain-containing protein</fullName>
    </recommendedName>
</protein>
<dbReference type="EMBL" id="JACICC010000007">
    <property type="protein sequence ID" value="MBB3810579.1"/>
    <property type="molecule type" value="Genomic_DNA"/>
</dbReference>
<dbReference type="Proteomes" id="UP000537592">
    <property type="component" value="Unassembled WGS sequence"/>
</dbReference>
<accession>A0A7W5Z6G9</accession>
<gene>
    <name evidence="2" type="ORF">FHS81_002681</name>
</gene>
<comment type="caution">
    <text evidence="2">The sequence shown here is derived from an EMBL/GenBank/DDBJ whole genome shotgun (WGS) entry which is preliminary data.</text>
</comment>
<reference evidence="2 3" key="1">
    <citation type="submission" date="2020-08" db="EMBL/GenBank/DDBJ databases">
        <title>Genomic Encyclopedia of Type Strains, Phase IV (KMG-IV): sequencing the most valuable type-strain genomes for metagenomic binning, comparative biology and taxonomic classification.</title>
        <authorList>
            <person name="Goeker M."/>
        </authorList>
    </citation>
    <scope>NUCLEOTIDE SEQUENCE [LARGE SCALE GENOMIC DNA]</scope>
    <source>
        <strain evidence="2 3">DSM 28760</strain>
    </source>
</reference>
<evidence type="ECO:0000256" key="1">
    <source>
        <dbReference type="SAM" id="MobiDB-lite"/>
    </source>
</evidence>
<dbReference type="SUPFAM" id="SSF56024">
    <property type="entry name" value="Phospholipase D/nuclease"/>
    <property type="match status" value="1"/>
</dbReference>
<evidence type="ECO:0000313" key="2">
    <source>
        <dbReference type="EMBL" id="MBB3810579.1"/>
    </source>
</evidence>